<dbReference type="STRING" id="398720.MED217_13651"/>
<dbReference type="OrthoDB" id="9792269at2"/>
<comment type="caution">
    <text evidence="2">The sequence shown here is derived from an EMBL/GenBank/DDBJ whole genome shotgun (WGS) entry which is preliminary data.</text>
</comment>
<evidence type="ECO:0000259" key="1">
    <source>
        <dbReference type="Pfam" id="PF09314"/>
    </source>
</evidence>
<keyword evidence="3" id="KW-1185">Reference proteome</keyword>
<dbReference type="AlphaFoldDB" id="A3XR88"/>
<feature type="domain" description="DUF1972" evidence="1">
    <location>
        <begin position="4"/>
        <end position="173"/>
    </location>
</feature>
<evidence type="ECO:0000313" key="3">
    <source>
        <dbReference type="Proteomes" id="UP000001601"/>
    </source>
</evidence>
<dbReference type="Pfam" id="PF09314">
    <property type="entry name" value="DUF1972"/>
    <property type="match status" value="1"/>
</dbReference>
<dbReference type="HOGENOM" id="CLU_009583_3_0_10"/>
<dbReference type="Proteomes" id="UP000001601">
    <property type="component" value="Unassembled WGS sequence"/>
</dbReference>
<keyword evidence="2" id="KW-0808">Transferase</keyword>
<organism evidence="2 3">
    <name type="scientific">Leeuwenhoekiella blandensis (strain CECT 7118 / CCUG 51940 / KCTC 22103 / MED217)</name>
    <name type="common">Flavobacterium sp. (strain MED217)</name>
    <dbReference type="NCBI Taxonomy" id="398720"/>
    <lineage>
        <taxon>Bacteria</taxon>
        <taxon>Pseudomonadati</taxon>
        <taxon>Bacteroidota</taxon>
        <taxon>Flavobacteriia</taxon>
        <taxon>Flavobacteriales</taxon>
        <taxon>Flavobacteriaceae</taxon>
        <taxon>Leeuwenhoekiella</taxon>
    </lineage>
</organism>
<gene>
    <name evidence="2" type="ORF">MED217_13651</name>
</gene>
<dbReference type="Gene3D" id="3.40.50.2000">
    <property type="entry name" value="Glycogen Phosphorylase B"/>
    <property type="match status" value="2"/>
</dbReference>
<dbReference type="GO" id="GO:0016740">
    <property type="term" value="F:transferase activity"/>
    <property type="evidence" value="ECO:0007669"/>
    <property type="project" value="UniProtKB-KW"/>
</dbReference>
<dbReference type="InterPro" id="IPR015393">
    <property type="entry name" value="DUF1972"/>
</dbReference>
<name>A3XR88_LEEBM</name>
<dbReference type="RefSeq" id="WP_009781084.1">
    <property type="nucleotide sequence ID" value="NZ_CH672395.1"/>
</dbReference>
<proteinExistence type="predicted"/>
<dbReference type="eggNOG" id="COG0438">
    <property type="taxonomic scope" value="Bacteria"/>
</dbReference>
<dbReference type="SUPFAM" id="SSF53756">
    <property type="entry name" value="UDP-Glycosyltransferase/glycogen phosphorylase"/>
    <property type="match status" value="1"/>
</dbReference>
<evidence type="ECO:0000313" key="2">
    <source>
        <dbReference type="EMBL" id="EAQ47940.1"/>
    </source>
</evidence>
<sequence>MKIGILGTRGIPNHYGGFEQFAEYLSQYLVTQGDEVYVYNSHTHPYQETTWKGVHLIHQKDPEDQLGTAGQFLYDLNCIRDARKRNFDVVLQLGYTSSSVWGRLLPKRAVIVTNMDGLEWKRTKFSKPVRRFIKFAESLAITTSDYLIADSVGIQEHLQNAYGATSMYIPYGAHVFKTPEPTHIEAYDVLPYGYNMLVARLEPENSIEVILDGVVSSGEQVPFLVIGNHNTAYGAYLKDKFKEATHIRFVGGVYNLEVLNNLRYYSNLYFHGHTVGGTNPSLLEAMASGALLVANDNIFNKSILGEEALYFSHADDVAESIRTIQKKSYTHFVDRNWKKIEDIYSWELINKQYREYMLSCLTQASKIKQG</sequence>
<reference evidence="2 3" key="1">
    <citation type="journal article" date="2007" name="Nature">
        <title>Light stimulates growth of proteorhodopsin-containing marine Flavobacteria.</title>
        <authorList>
            <person name="Gomez-Consarnau L."/>
            <person name="Gonzalez J.M."/>
            <person name="Coll-Llado M."/>
            <person name="Gourdon P."/>
            <person name="Pascher T."/>
            <person name="Neutze R."/>
            <person name="Pedros-Alio C."/>
            <person name="Pinhassi J."/>
        </authorList>
    </citation>
    <scope>NUCLEOTIDE SEQUENCE [LARGE SCALE GENOMIC DNA]</scope>
    <source>
        <strain evidence="2 3">MED217</strain>
    </source>
</reference>
<protein>
    <submittedName>
        <fullName evidence="2">Glycosyltransferase-like</fullName>
    </submittedName>
</protein>
<dbReference type="EMBL" id="AANC01000011">
    <property type="protein sequence ID" value="EAQ47940.1"/>
    <property type="molecule type" value="Genomic_DNA"/>
</dbReference>
<accession>A3XR88</accession>